<keyword evidence="2" id="KW-0238">DNA-binding</keyword>
<dbReference type="InterPro" id="IPR047057">
    <property type="entry name" value="MerR_fam"/>
</dbReference>
<evidence type="ECO:0000259" key="4">
    <source>
        <dbReference type="PROSITE" id="PS50937"/>
    </source>
</evidence>
<accession>A0ABW2A7Y7</accession>
<sequence length="160" mass="18449">MTVNELAKKLKVAPDTVRYYTRIGLLEPRKSAENGYRQYSARDEERLRFALRARLLGFTLRDIQQILDHADSGASPCPLVRSLIVQRVDDMREQLREALALFERMESALEQWDQMPDQMPCGDMICHLVESWSPADEKAAEVFRPMHGKGFESHNTEPQS</sequence>
<dbReference type="PRINTS" id="PR00040">
    <property type="entry name" value="HTHMERR"/>
</dbReference>
<dbReference type="Pfam" id="PF13411">
    <property type="entry name" value="MerR_1"/>
    <property type="match status" value="1"/>
</dbReference>
<dbReference type="PANTHER" id="PTHR30204">
    <property type="entry name" value="REDOX-CYCLING DRUG-SENSING TRANSCRIPTIONAL ACTIVATOR SOXR"/>
    <property type="match status" value="1"/>
</dbReference>
<dbReference type="EMBL" id="JBHSWE010000001">
    <property type="protein sequence ID" value="MFC6673533.1"/>
    <property type="molecule type" value="Genomic_DNA"/>
</dbReference>
<dbReference type="RefSeq" id="WP_379911985.1">
    <property type="nucleotide sequence ID" value="NZ_JBHSWE010000001.1"/>
</dbReference>
<evidence type="ECO:0000256" key="1">
    <source>
        <dbReference type="ARBA" id="ARBA00023015"/>
    </source>
</evidence>
<keyword evidence="6" id="KW-1185">Reference proteome</keyword>
<dbReference type="Proteomes" id="UP001596422">
    <property type="component" value="Unassembled WGS sequence"/>
</dbReference>
<gene>
    <name evidence="5" type="ORF">ACFQDL_28170</name>
</gene>
<evidence type="ECO:0000313" key="6">
    <source>
        <dbReference type="Proteomes" id="UP001596422"/>
    </source>
</evidence>
<comment type="caution">
    <text evidence="5">The sequence shown here is derived from an EMBL/GenBank/DDBJ whole genome shotgun (WGS) entry which is preliminary data.</text>
</comment>
<evidence type="ECO:0000256" key="3">
    <source>
        <dbReference type="ARBA" id="ARBA00023163"/>
    </source>
</evidence>
<keyword evidence="3" id="KW-0804">Transcription</keyword>
<dbReference type="InterPro" id="IPR000551">
    <property type="entry name" value="MerR-type_HTH_dom"/>
</dbReference>
<dbReference type="SMART" id="SM00422">
    <property type="entry name" value="HTH_MERR"/>
    <property type="match status" value="1"/>
</dbReference>
<name>A0ABW2A7Y7_9GAMM</name>
<dbReference type="PANTHER" id="PTHR30204:SF94">
    <property type="entry name" value="HEAVY METAL-DEPENDENT TRANSCRIPTIONAL REGULATOR HI_0293-RELATED"/>
    <property type="match status" value="1"/>
</dbReference>
<organism evidence="5 6">
    <name type="scientific">Marinobacterium aestuariivivens</name>
    <dbReference type="NCBI Taxonomy" id="1698799"/>
    <lineage>
        <taxon>Bacteria</taxon>
        <taxon>Pseudomonadati</taxon>
        <taxon>Pseudomonadota</taxon>
        <taxon>Gammaproteobacteria</taxon>
        <taxon>Oceanospirillales</taxon>
        <taxon>Oceanospirillaceae</taxon>
        <taxon>Marinobacterium</taxon>
    </lineage>
</organism>
<protein>
    <submittedName>
        <fullName evidence="5">MerR family transcriptional regulator</fullName>
    </submittedName>
</protein>
<feature type="domain" description="HTH merR-type" evidence="4">
    <location>
        <begin position="1"/>
        <end position="69"/>
    </location>
</feature>
<evidence type="ECO:0000256" key="2">
    <source>
        <dbReference type="ARBA" id="ARBA00023125"/>
    </source>
</evidence>
<keyword evidence="1" id="KW-0805">Transcription regulation</keyword>
<evidence type="ECO:0000313" key="5">
    <source>
        <dbReference type="EMBL" id="MFC6673533.1"/>
    </source>
</evidence>
<reference evidence="6" key="1">
    <citation type="journal article" date="2019" name="Int. J. Syst. Evol. Microbiol.">
        <title>The Global Catalogue of Microorganisms (GCM) 10K type strain sequencing project: providing services to taxonomists for standard genome sequencing and annotation.</title>
        <authorList>
            <consortium name="The Broad Institute Genomics Platform"/>
            <consortium name="The Broad Institute Genome Sequencing Center for Infectious Disease"/>
            <person name="Wu L."/>
            <person name="Ma J."/>
        </authorList>
    </citation>
    <scope>NUCLEOTIDE SEQUENCE [LARGE SCALE GENOMIC DNA]</scope>
    <source>
        <strain evidence="6">NBRC 111756</strain>
    </source>
</reference>
<dbReference type="Gene3D" id="1.10.1660.10">
    <property type="match status" value="1"/>
</dbReference>
<proteinExistence type="predicted"/>
<dbReference type="CDD" id="cd04787">
    <property type="entry name" value="HTH_HMRTR_unk"/>
    <property type="match status" value="1"/>
</dbReference>
<dbReference type="SUPFAM" id="SSF46955">
    <property type="entry name" value="Putative DNA-binding domain"/>
    <property type="match status" value="1"/>
</dbReference>
<dbReference type="InterPro" id="IPR009061">
    <property type="entry name" value="DNA-bd_dom_put_sf"/>
</dbReference>
<dbReference type="PROSITE" id="PS50937">
    <property type="entry name" value="HTH_MERR_2"/>
    <property type="match status" value="1"/>
</dbReference>